<dbReference type="Gene3D" id="3.40.50.150">
    <property type="entry name" value="Vaccinia Virus protein VP39"/>
    <property type="match status" value="1"/>
</dbReference>
<organism evidence="1 2">
    <name type="scientific">Mucilaginibacter frigoritolerans</name>
    <dbReference type="NCBI Taxonomy" id="652788"/>
    <lineage>
        <taxon>Bacteria</taxon>
        <taxon>Pseudomonadati</taxon>
        <taxon>Bacteroidota</taxon>
        <taxon>Sphingobacteriia</taxon>
        <taxon>Sphingobacteriales</taxon>
        <taxon>Sphingobacteriaceae</taxon>
        <taxon>Mucilaginibacter</taxon>
    </lineage>
</organism>
<evidence type="ECO:0000313" key="1">
    <source>
        <dbReference type="EMBL" id="TWI98029.1"/>
    </source>
</evidence>
<protein>
    <submittedName>
        <fullName evidence="1">Methyltransferase family protein</fullName>
    </submittedName>
</protein>
<dbReference type="GO" id="GO:0032259">
    <property type="term" value="P:methylation"/>
    <property type="evidence" value="ECO:0007669"/>
    <property type="project" value="UniProtKB-KW"/>
</dbReference>
<dbReference type="SUPFAM" id="SSF53335">
    <property type="entry name" value="S-adenosyl-L-methionine-dependent methyltransferases"/>
    <property type="match status" value="1"/>
</dbReference>
<dbReference type="OrthoDB" id="1143568at2"/>
<dbReference type="EMBL" id="VLLI01000009">
    <property type="protein sequence ID" value="TWI98029.1"/>
    <property type="molecule type" value="Genomic_DNA"/>
</dbReference>
<accession>A0A562TWP2</accession>
<comment type="caution">
    <text evidence="1">The sequence shown here is derived from an EMBL/GenBank/DDBJ whole genome shotgun (WGS) entry which is preliminary data.</text>
</comment>
<reference evidence="1 2" key="1">
    <citation type="submission" date="2019-07" db="EMBL/GenBank/DDBJ databases">
        <title>Genomic Encyclopedia of Archaeal and Bacterial Type Strains, Phase II (KMG-II): from individual species to whole genera.</title>
        <authorList>
            <person name="Goeker M."/>
        </authorList>
    </citation>
    <scope>NUCLEOTIDE SEQUENCE [LARGE SCALE GENOMIC DNA]</scope>
    <source>
        <strain evidence="1 2">ATCC BAA-1854</strain>
    </source>
</reference>
<keyword evidence="2" id="KW-1185">Reference proteome</keyword>
<name>A0A562TWP2_9SPHI</name>
<dbReference type="AlphaFoldDB" id="A0A562TWP2"/>
<sequence>MNDVLGQALFDYFHHQSKYKLWIHNQYGEKETMPIAAFFREEQDMPDIEWLALERCEGKVLDIGAGAGSHALLLQNNKLEVTAMDISPLAVAVMKARNVTSPIEADIFTYKGYKYDTLLLLMNGIGLAGNLERLKILLLHLKELMNDGGQLLFDSSDISYLYDGKPMSDDRYYGEINYQYEYKKQKTEWFKWLYIDEHKMKGVAESLGFKMEVLLEDEFGQYLARLTI</sequence>
<proteinExistence type="predicted"/>
<dbReference type="Gene3D" id="2.20.25.110">
    <property type="entry name" value="S-adenosyl-L-methionine-dependent methyltransferases"/>
    <property type="match status" value="1"/>
</dbReference>
<gene>
    <name evidence="1" type="ORF">JN11_03108</name>
</gene>
<dbReference type="Proteomes" id="UP000317010">
    <property type="component" value="Unassembled WGS sequence"/>
</dbReference>
<dbReference type="Pfam" id="PF13489">
    <property type="entry name" value="Methyltransf_23"/>
    <property type="match status" value="1"/>
</dbReference>
<dbReference type="RefSeq" id="WP_144913941.1">
    <property type="nucleotide sequence ID" value="NZ_VLLI01000009.1"/>
</dbReference>
<evidence type="ECO:0000313" key="2">
    <source>
        <dbReference type="Proteomes" id="UP000317010"/>
    </source>
</evidence>
<keyword evidence="1" id="KW-0489">Methyltransferase</keyword>
<keyword evidence="1" id="KW-0808">Transferase</keyword>
<dbReference type="GO" id="GO:0008168">
    <property type="term" value="F:methyltransferase activity"/>
    <property type="evidence" value="ECO:0007669"/>
    <property type="project" value="UniProtKB-KW"/>
</dbReference>
<dbReference type="CDD" id="cd02440">
    <property type="entry name" value="AdoMet_MTases"/>
    <property type="match status" value="1"/>
</dbReference>
<dbReference type="InterPro" id="IPR029063">
    <property type="entry name" value="SAM-dependent_MTases_sf"/>
</dbReference>